<keyword evidence="2" id="KW-1185">Reference proteome</keyword>
<gene>
    <name evidence="1" type="ORF">R8Z52_11060</name>
</gene>
<sequence>MFVKERQETDAGSNTRLVVSCDVVAKLTMPLLHNAFEELAPYRKTVHDSRIVDEGDVVTGRGVSSSIDLGLFLVERLAGKDARIKIAKQMDYPYHC</sequence>
<reference evidence="1 2" key="1">
    <citation type="submission" date="2023-11" db="EMBL/GenBank/DDBJ databases">
        <title>Plant-associative lifestyle of Vibrio porteresiae and its evolutionary dynamics.</title>
        <authorList>
            <person name="Rameshkumar N."/>
            <person name="Kirti K."/>
        </authorList>
    </citation>
    <scope>NUCLEOTIDE SEQUENCE [LARGE SCALE GENOMIC DNA]</scope>
    <source>
        <strain evidence="1 2">MSSRF30</strain>
    </source>
</reference>
<evidence type="ECO:0000313" key="1">
    <source>
        <dbReference type="EMBL" id="WPC72666.1"/>
    </source>
</evidence>
<dbReference type="RefSeq" id="WP_261892263.1">
    <property type="nucleotide sequence ID" value="NZ_AP024895.1"/>
</dbReference>
<evidence type="ECO:0000313" key="2">
    <source>
        <dbReference type="Proteomes" id="UP001304071"/>
    </source>
</evidence>
<protein>
    <recommendedName>
        <fullName evidence="3">DJ-1/PfpI domain-containing protein</fullName>
    </recommendedName>
</protein>
<organism evidence="1 2">
    <name type="scientific">Vibrio porteresiae DSM 19223</name>
    <dbReference type="NCBI Taxonomy" id="1123496"/>
    <lineage>
        <taxon>Bacteria</taxon>
        <taxon>Pseudomonadati</taxon>
        <taxon>Pseudomonadota</taxon>
        <taxon>Gammaproteobacteria</taxon>
        <taxon>Vibrionales</taxon>
        <taxon>Vibrionaceae</taxon>
        <taxon>Vibrio</taxon>
    </lineage>
</organism>
<dbReference type="Proteomes" id="UP001304071">
    <property type="component" value="Chromosome 1"/>
</dbReference>
<evidence type="ECO:0008006" key="3">
    <source>
        <dbReference type="Google" id="ProtNLM"/>
    </source>
</evidence>
<name>A0ABZ0Q9J0_9VIBR</name>
<dbReference type="EMBL" id="CP138203">
    <property type="protein sequence ID" value="WPC72666.1"/>
    <property type="molecule type" value="Genomic_DNA"/>
</dbReference>
<accession>A0ABZ0Q9J0</accession>
<dbReference type="InterPro" id="IPR029062">
    <property type="entry name" value="Class_I_gatase-like"/>
</dbReference>
<proteinExistence type="predicted"/>
<dbReference type="Gene3D" id="3.40.50.880">
    <property type="match status" value="1"/>
</dbReference>
<dbReference type="SUPFAM" id="SSF52317">
    <property type="entry name" value="Class I glutamine amidotransferase-like"/>
    <property type="match status" value="1"/>
</dbReference>